<accession>A0A1D3MTD5</accession>
<dbReference type="EMBL" id="FMAK01000052">
    <property type="protein sequence ID" value="SCB70482.1"/>
    <property type="molecule type" value="Genomic_DNA"/>
</dbReference>
<sequence>MKKIIVIAIASVIFGFKTFAGKDFKKEVAFEIDTIKEIYIN</sequence>
<evidence type="ECO:0000313" key="2">
    <source>
        <dbReference type="Proteomes" id="UP000195696"/>
    </source>
</evidence>
<evidence type="ECO:0000313" key="1">
    <source>
        <dbReference type="EMBL" id="SCB70482.1"/>
    </source>
</evidence>
<dbReference type="RefSeq" id="WP_256416129.1">
    <property type="nucleotide sequence ID" value="NZ_FMAK01000052.1"/>
</dbReference>
<organism evidence="1 2">
    <name type="scientific">Bacillus mycoides</name>
    <dbReference type="NCBI Taxonomy" id="1405"/>
    <lineage>
        <taxon>Bacteria</taxon>
        <taxon>Bacillati</taxon>
        <taxon>Bacillota</taxon>
        <taxon>Bacilli</taxon>
        <taxon>Bacillales</taxon>
        <taxon>Bacillaceae</taxon>
        <taxon>Bacillus</taxon>
        <taxon>Bacillus cereus group</taxon>
    </lineage>
</organism>
<name>A0A1D3MTD5_BACMY</name>
<dbReference type="AlphaFoldDB" id="A0A1D3MTD5"/>
<reference evidence="1 2" key="1">
    <citation type="submission" date="2016-08" db="EMBL/GenBank/DDBJ databases">
        <authorList>
            <person name="Seilhamer J.J."/>
        </authorList>
    </citation>
    <scope>NUCLEOTIDE SEQUENCE [LARGE SCALE GENOMIC DNA]</scope>
    <source>
        <strain evidence="1 2">SDA_GO95</strain>
    </source>
</reference>
<gene>
    <name evidence="1" type="ORF">BWGO95_04656</name>
</gene>
<dbReference type="Proteomes" id="UP000195696">
    <property type="component" value="Unassembled WGS sequence"/>
</dbReference>
<protein>
    <submittedName>
        <fullName evidence="1">Uncharacterized protein</fullName>
    </submittedName>
</protein>
<proteinExistence type="predicted"/>